<dbReference type="Gene3D" id="3.40.50.300">
    <property type="entry name" value="P-loop containing nucleotide triphosphate hydrolases"/>
    <property type="match status" value="1"/>
</dbReference>
<evidence type="ECO:0000256" key="1">
    <source>
        <dbReference type="ARBA" id="ARBA00022448"/>
    </source>
</evidence>
<dbReference type="STRING" id="1225564.AA309_24850"/>
<protein>
    <recommendedName>
        <fullName evidence="4">ABC transporter domain-containing protein</fullName>
    </recommendedName>
</protein>
<accession>A0A0H1R6W5</accession>
<keyword evidence="1" id="KW-0813">Transport</keyword>
<dbReference type="AlphaFoldDB" id="A0A0H1R6W5"/>
<evidence type="ECO:0000313" key="6">
    <source>
        <dbReference type="Proteomes" id="UP000035489"/>
    </source>
</evidence>
<dbReference type="FunFam" id="3.40.50.300:FF:000421">
    <property type="entry name" value="Branched-chain amino acid ABC transporter ATP-binding protein"/>
    <property type="match status" value="1"/>
</dbReference>
<dbReference type="CDD" id="cd03219">
    <property type="entry name" value="ABC_Mj1267_LivG_branched"/>
    <property type="match status" value="1"/>
</dbReference>
<keyword evidence="6" id="KW-1185">Reference proteome</keyword>
<dbReference type="SMART" id="SM00382">
    <property type="entry name" value="AAA"/>
    <property type="match status" value="1"/>
</dbReference>
<feature type="domain" description="ABC transporter" evidence="4">
    <location>
        <begin position="5"/>
        <end position="252"/>
    </location>
</feature>
<keyword evidence="3" id="KW-0067">ATP-binding</keyword>
<dbReference type="InterPro" id="IPR051120">
    <property type="entry name" value="ABC_AA/LPS_Transport"/>
</dbReference>
<dbReference type="GO" id="GO:0016887">
    <property type="term" value="F:ATP hydrolysis activity"/>
    <property type="evidence" value="ECO:0007669"/>
    <property type="project" value="InterPro"/>
</dbReference>
<dbReference type="InterPro" id="IPR027417">
    <property type="entry name" value="P-loop_NTPase"/>
</dbReference>
<dbReference type="SUPFAM" id="SSF52540">
    <property type="entry name" value="P-loop containing nucleoside triphosphate hydrolases"/>
    <property type="match status" value="1"/>
</dbReference>
<dbReference type="InterPro" id="IPR003439">
    <property type="entry name" value="ABC_transporter-like_ATP-bd"/>
</dbReference>
<evidence type="ECO:0000259" key="4">
    <source>
        <dbReference type="PROSITE" id="PS50893"/>
    </source>
</evidence>
<dbReference type="InterPro" id="IPR003593">
    <property type="entry name" value="AAA+_ATPase"/>
</dbReference>
<dbReference type="PATRIC" id="fig|1225564.3.peg.6466"/>
<proteinExistence type="predicted"/>
<comment type="caution">
    <text evidence="5">The sequence shown here is derived from an EMBL/GenBank/DDBJ whole genome shotgun (WGS) entry which is preliminary data.</text>
</comment>
<reference evidence="5 6" key="1">
    <citation type="submission" date="2015-05" db="EMBL/GenBank/DDBJ databases">
        <title>Draft genome sequence of Microvirga vignae strain BR3299, a novel nitrogen fixing bacteria isolated from Brazil semi-aired region.</title>
        <authorList>
            <person name="Zilli J.E."/>
            <person name="Passos S.R."/>
            <person name="Leite J."/>
            <person name="Baldani J.I."/>
            <person name="Xavier G.R."/>
            <person name="Rumjaneck N.G."/>
            <person name="Simoes-Araujo J.L."/>
        </authorList>
    </citation>
    <scope>NUCLEOTIDE SEQUENCE [LARGE SCALE GENOMIC DNA]</scope>
    <source>
        <strain evidence="5 6">BR3299</strain>
    </source>
</reference>
<dbReference type="OrthoDB" id="9779872at2"/>
<organism evidence="5 6">
    <name type="scientific">Microvirga vignae</name>
    <dbReference type="NCBI Taxonomy" id="1225564"/>
    <lineage>
        <taxon>Bacteria</taxon>
        <taxon>Pseudomonadati</taxon>
        <taxon>Pseudomonadota</taxon>
        <taxon>Alphaproteobacteria</taxon>
        <taxon>Hyphomicrobiales</taxon>
        <taxon>Methylobacteriaceae</taxon>
        <taxon>Microvirga</taxon>
    </lineage>
</organism>
<dbReference type="GO" id="GO:0005524">
    <property type="term" value="F:ATP binding"/>
    <property type="evidence" value="ECO:0007669"/>
    <property type="project" value="UniProtKB-KW"/>
</dbReference>
<dbReference type="RefSeq" id="WP_047191720.1">
    <property type="nucleotide sequence ID" value="NZ_LCYG01000077.1"/>
</dbReference>
<evidence type="ECO:0000313" key="5">
    <source>
        <dbReference type="EMBL" id="KLK90571.1"/>
    </source>
</evidence>
<dbReference type="Pfam" id="PF00005">
    <property type="entry name" value="ABC_tran"/>
    <property type="match status" value="1"/>
</dbReference>
<evidence type="ECO:0000256" key="2">
    <source>
        <dbReference type="ARBA" id="ARBA00022741"/>
    </source>
</evidence>
<evidence type="ECO:0000256" key="3">
    <source>
        <dbReference type="ARBA" id="ARBA00022840"/>
    </source>
</evidence>
<sequence length="257" mass="28115">MSPLLEVHKLSRFFGGLRAVNDLSFTVSSGEIFGIIGPNGAGKSTAVNLVSGVTKPTSGKVRFQGTDVTGQPPHKLVQYGLARTFQSTTVFGNCTVEENCRRGSYLARYPGFFHSFFSTSKAGEMRQASDSRVAEVLEWLDLHRVRNVRAADLPYGAQKTLGMAISLMAWPKLLMLDEPVAGLSAAEADNVRDTIRKIRAEGISVVVIDHNMRFMAGLCDRILVLHHGQELAHGLPQDVLSDPNVIEAYLGRRYVKA</sequence>
<dbReference type="PANTHER" id="PTHR45772">
    <property type="entry name" value="CONSERVED COMPONENT OF ABC TRANSPORTER FOR NATURAL AMINO ACIDS-RELATED"/>
    <property type="match status" value="1"/>
</dbReference>
<dbReference type="Pfam" id="PF12399">
    <property type="entry name" value="BCA_ABC_TP_C"/>
    <property type="match status" value="1"/>
</dbReference>
<name>A0A0H1R6W5_9HYPH</name>
<keyword evidence="2" id="KW-0547">Nucleotide-binding</keyword>
<dbReference type="InterPro" id="IPR032823">
    <property type="entry name" value="BCA_ABC_TP_C"/>
</dbReference>
<dbReference type="GO" id="GO:0005886">
    <property type="term" value="C:plasma membrane"/>
    <property type="evidence" value="ECO:0007669"/>
    <property type="project" value="TreeGrafter"/>
</dbReference>
<dbReference type="PROSITE" id="PS50893">
    <property type="entry name" value="ABC_TRANSPORTER_2"/>
    <property type="match status" value="1"/>
</dbReference>
<gene>
    <name evidence="5" type="ORF">AA309_24850</name>
</gene>
<dbReference type="EMBL" id="LCYG01000077">
    <property type="protein sequence ID" value="KLK90571.1"/>
    <property type="molecule type" value="Genomic_DNA"/>
</dbReference>
<dbReference type="Proteomes" id="UP000035489">
    <property type="component" value="Unassembled WGS sequence"/>
</dbReference>